<feature type="transmembrane region" description="Helical" evidence="6">
    <location>
        <begin position="300"/>
        <end position="323"/>
    </location>
</feature>
<proteinExistence type="predicted"/>
<protein>
    <recommendedName>
        <fullName evidence="7">G-protein coupled receptors family 2 profile 2 domain-containing protein</fullName>
    </recommendedName>
</protein>
<evidence type="ECO:0000313" key="9">
    <source>
        <dbReference type="Proteomes" id="UP001519460"/>
    </source>
</evidence>
<organism evidence="8 9">
    <name type="scientific">Batillaria attramentaria</name>
    <dbReference type="NCBI Taxonomy" id="370345"/>
    <lineage>
        <taxon>Eukaryota</taxon>
        <taxon>Metazoa</taxon>
        <taxon>Spiralia</taxon>
        <taxon>Lophotrochozoa</taxon>
        <taxon>Mollusca</taxon>
        <taxon>Gastropoda</taxon>
        <taxon>Caenogastropoda</taxon>
        <taxon>Sorbeoconcha</taxon>
        <taxon>Cerithioidea</taxon>
        <taxon>Batillariidae</taxon>
        <taxon>Batillaria</taxon>
    </lineage>
</organism>
<feature type="transmembrane region" description="Helical" evidence="6">
    <location>
        <begin position="358"/>
        <end position="380"/>
    </location>
</feature>
<accession>A0ABD0JUP0</accession>
<sequence>MSPHGLFLSPDTTEATVTEEAPTNPDSNCHQNHLSLTNVRVLIAEVEDTLNKTALQTNQTVVDSAVMDMSRLMEANIDKGALSDGQLTTTSPNLAISARAVDKQNFSGLTLTADAADDDRFQEGEVRIYQHSFVQETSDAISSLVLPASLLTSLDSASRIATTVHIDGKIFKAMAISQAANTSAANEDENYVHAINSYVMSASVVGYEEVTNLTDPVILRFVHLDKVVPLASRPTGDTSGSGGFRSMKRLKNPSKILISLCLALALTDLVFVAGMQNYTFHSPAACKAVVVHVLDVRRSVLHVLIFAGSVDGATLQPVVVHVLDVRRSVLHVLIFAGSVDGATLQPVVVHVLDAVSMVLHFSLLSSMCWMSVEAFYMYMALVRVFRSNITHFMLKASCFGWGVPLVIVAVTVGLNATDNYALLDSGICWLTGAAFYVAFVAPVCLILLFNVISFLLVLRVILGLTNNKLNSTQSTQAVQKLRRAVGVIILLGLTWVFGFLAIDGATQIGLFIFLFYCVFNKDARAACMRCFRYFKSRCRSSEAAYSGGHVRLKTETKDKTFPLKSSAGEIFHSTVPFACTSSSGDASSDSLFIMFIVFSEDGGSGEMMPCLIFPAEKHQDKSKIIVTLERKIRNCVLFSFPLWEYSNNRVSVVSQ</sequence>
<dbReference type="PROSITE" id="PS50261">
    <property type="entry name" value="G_PROTEIN_RECEP_F2_4"/>
    <property type="match status" value="1"/>
</dbReference>
<feature type="region of interest" description="Disordered" evidence="5">
    <location>
        <begin position="1"/>
        <end position="31"/>
    </location>
</feature>
<evidence type="ECO:0000256" key="4">
    <source>
        <dbReference type="ARBA" id="ARBA00023136"/>
    </source>
</evidence>
<keyword evidence="3 6" id="KW-1133">Transmembrane helix</keyword>
<feature type="transmembrane region" description="Helical" evidence="6">
    <location>
        <begin position="434"/>
        <end position="462"/>
    </location>
</feature>
<name>A0ABD0JUP0_9CAEN</name>
<feature type="compositionally biased region" description="Low complexity" evidence="5">
    <location>
        <begin position="12"/>
        <end position="23"/>
    </location>
</feature>
<dbReference type="GO" id="GO:0016020">
    <property type="term" value="C:membrane"/>
    <property type="evidence" value="ECO:0007669"/>
    <property type="project" value="UniProtKB-SubCell"/>
</dbReference>
<dbReference type="PRINTS" id="PR00249">
    <property type="entry name" value="GPCRSECRETIN"/>
</dbReference>
<evidence type="ECO:0000256" key="2">
    <source>
        <dbReference type="ARBA" id="ARBA00022692"/>
    </source>
</evidence>
<dbReference type="Gene3D" id="1.20.1070.10">
    <property type="entry name" value="Rhodopsin 7-helix transmembrane proteins"/>
    <property type="match status" value="1"/>
</dbReference>
<feature type="transmembrane region" description="Helical" evidence="6">
    <location>
        <begin position="483"/>
        <end position="502"/>
    </location>
</feature>
<gene>
    <name evidence="8" type="ORF">BaRGS_00030062</name>
</gene>
<evidence type="ECO:0000256" key="6">
    <source>
        <dbReference type="SAM" id="Phobius"/>
    </source>
</evidence>
<evidence type="ECO:0000256" key="3">
    <source>
        <dbReference type="ARBA" id="ARBA00022989"/>
    </source>
</evidence>
<comment type="subcellular location">
    <subcellularLocation>
        <location evidence="1">Membrane</location>
        <topology evidence="1">Multi-pass membrane protein</topology>
    </subcellularLocation>
</comment>
<evidence type="ECO:0000256" key="1">
    <source>
        <dbReference type="ARBA" id="ARBA00004141"/>
    </source>
</evidence>
<dbReference type="CDD" id="cd15040">
    <property type="entry name" value="7tmB2_Adhesion"/>
    <property type="match status" value="1"/>
</dbReference>
<feature type="transmembrane region" description="Helical" evidence="6">
    <location>
        <begin position="392"/>
        <end position="414"/>
    </location>
</feature>
<dbReference type="InterPro" id="IPR046338">
    <property type="entry name" value="GAIN_dom_sf"/>
</dbReference>
<dbReference type="InterPro" id="IPR017981">
    <property type="entry name" value="GPCR_2-like_7TM"/>
</dbReference>
<dbReference type="Pfam" id="PF00002">
    <property type="entry name" value="7tm_2"/>
    <property type="match status" value="1"/>
</dbReference>
<evidence type="ECO:0000313" key="8">
    <source>
        <dbReference type="EMBL" id="KAK7478677.1"/>
    </source>
</evidence>
<dbReference type="PANTHER" id="PTHR45692:SF1">
    <property type="entry name" value="G-PROTEIN COUPLED RECEPTORS FAMILY 2 PROFILE 2 DOMAIN-CONTAINING PROTEIN"/>
    <property type="match status" value="1"/>
</dbReference>
<keyword evidence="9" id="KW-1185">Reference proteome</keyword>
<dbReference type="InterPro" id="IPR000832">
    <property type="entry name" value="GPCR_2_secretin-like"/>
</dbReference>
<dbReference type="Gene3D" id="2.60.220.50">
    <property type="match status" value="1"/>
</dbReference>
<dbReference type="EMBL" id="JACVVK020000319">
    <property type="protein sequence ID" value="KAK7478677.1"/>
    <property type="molecule type" value="Genomic_DNA"/>
</dbReference>
<keyword evidence="2 6" id="KW-0812">Transmembrane</keyword>
<reference evidence="8 9" key="1">
    <citation type="journal article" date="2023" name="Sci. Data">
        <title>Genome assembly of the Korean intertidal mud-creeper Batillaria attramentaria.</title>
        <authorList>
            <person name="Patra A.K."/>
            <person name="Ho P.T."/>
            <person name="Jun S."/>
            <person name="Lee S.J."/>
            <person name="Kim Y."/>
            <person name="Won Y.J."/>
        </authorList>
    </citation>
    <scope>NUCLEOTIDE SEQUENCE [LARGE SCALE GENOMIC DNA]</scope>
    <source>
        <strain evidence="8">Wonlab-2016</strain>
    </source>
</reference>
<keyword evidence="4 6" id="KW-0472">Membrane</keyword>
<feature type="domain" description="G-protein coupled receptors family 2 profile 2" evidence="7">
    <location>
        <begin position="354"/>
        <end position="520"/>
    </location>
</feature>
<feature type="transmembrane region" description="Helical" evidence="6">
    <location>
        <begin position="330"/>
        <end position="352"/>
    </location>
</feature>
<evidence type="ECO:0000259" key="7">
    <source>
        <dbReference type="PROSITE" id="PS50261"/>
    </source>
</evidence>
<feature type="non-terminal residue" evidence="8">
    <location>
        <position position="655"/>
    </location>
</feature>
<dbReference type="SUPFAM" id="SSF81321">
    <property type="entry name" value="Family A G protein-coupled receptor-like"/>
    <property type="match status" value="1"/>
</dbReference>
<comment type="caution">
    <text evidence="8">The sequence shown here is derived from an EMBL/GenBank/DDBJ whole genome shotgun (WGS) entry which is preliminary data.</text>
</comment>
<dbReference type="AlphaFoldDB" id="A0ABD0JUP0"/>
<dbReference type="Proteomes" id="UP001519460">
    <property type="component" value="Unassembled WGS sequence"/>
</dbReference>
<dbReference type="PANTHER" id="PTHR45692">
    <property type="entry name" value="G_PROTEIN_RECEP_F2_4 DOMAIN-CONTAINING PROTEIN"/>
    <property type="match status" value="1"/>
</dbReference>
<evidence type="ECO:0000256" key="5">
    <source>
        <dbReference type="SAM" id="MobiDB-lite"/>
    </source>
</evidence>
<feature type="transmembrane region" description="Helical" evidence="6">
    <location>
        <begin position="256"/>
        <end position="280"/>
    </location>
</feature>